<dbReference type="KEGG" id="slb:AWJ20_4984"/>
<dbReference type="InterPro" id="IPR046938">
    <property type="entry name" value="DNA_clamp_sf"/>
</dbReference>
<evidence type="ECO:0000313" key="8">
    <source>
        <dbReference type="Proteomes" id="UP000189580"/>
    </source>
</evidence>
<sequence length="369" mass="40796">MDVLFTATTTHVHHIYRVLKAISVTGKEASITVSDQGLKISVENASKSCQAHLFLNETLFSVYKFRPDLYNELETNDNINAGDATPLVATFNISLRALTGCLQIFADSTDKTTNSTNTANSAGGRDFSQRERQRANGNVGGNGKLNEISVSNQCLFVYRGPGYPFMIYFTQGLNAAVTTKCELATYDRNGSFDNPEKTEMENDYDDESQDAITIDPNSIVQKVILKGNVMEDALKELDAINTSIITIRASAKTAPHFTFISEGELGKSEYSFPNEGKILEVFLVAPPGQLYNGDIDSVMDRDDYDTTPDWVVVNSYAFATFNLIRETVFLANRINIRCDALGVMSIQSLCEGEPGCQSYIDFRFLPSEE</sequence>
<feature type="compositionally biased region" description="Low complexity" evidence="6">
    <location>
        <begin position="112"/>
        <end position="122"/>
    </location>
</feature>
<keyword evidence="3" id="KW-0227">DNA damage</keyword>
<dbReference type="PRINTS" id="PR01245">
    <property type="entry name" value="RAD1REC1"/>
</dbReference>
<dbReference type="SUPFAM" id="SSF55979">
    <property type="entry name" value="DNA clamp"/>
    <property type="match status" value="1"/>
</dbReference>
<accession>A0A167EFU7</accession>
<organism evidence="7 8">
    <name type="scientific">Sugiyamaella lignohabitans</name>
    <dbReference type="NCBI Taxonomy" id="796027"/>
    <lineage>
        <taxon>Eukaryota</taxon>
        <taxon>Fungi</taxon>
        <taxon>Dikarya</taxon>
        <taxon>Ascomycota</taxon>
        <taxon>Saccharomycotina</taxon>
        <taxon>Dipodascomycetes</taxon>
        <taxon>Dipodascales</taxon>
        <taxon>Trichomonascaceae</taxon>
        <taxon>Sugiyamaella</taxon>
    </lineage>
</organism>
<dbReference type="Gene3D" id="3.70.10.10">
    <property type="match status" value="1"/>
</dbReference>
<keyword evidence="8" id="KW-1185">Reference proteome</keyword>
<feature type="region of interest" description="Disordered" evidence="6">
    <location>
        <begin position="112"/>
        <end position="142"/>
    </location>
</feature>
<evidence type="ECO:0000256" key="5">
    <source>
        <dbReference type="ARBA" id="ARBA00023242"/>
    </source>
</evidence>
<evidence type="ECO:0000256" key="3">
    <source>
        <dbReference type="ARBA" id="ARBA00022763"/>
    </source>
</evidence>
<name>A0A167EFU7_9ASCO</name>
<evidence type="ECO:0000256" key="2">
    <source>
        <dbReference type="ARBA" id="ARBA00010991"/>
    </source>
</evidence>
<dbReference type="AlphaFoldDB" id="A0A167EFU7"/>
<keyword evidence="5" id="KW-0539">Nucleus</keyword>
<dbReference type="Pfam" id="PF02144">
    <property type="entry name" value="Rad1"/>
    <property type="match status" value="1"/>
</dbReference>
<dbReference type="GO" id="GO:0030896">
    <property type="term" value="C:checkpoint clamp complex"/>
    <property type="evidence" value="ECO:0007669"/>
    <property type="project" value="TreeGrafter"/>
</dbReference>
<reference evidence="7 8" key="1">
    <citation type="submission" date="2016-02" db="EMBL/GenBank/DDBJ databases">
        <title>Complete genome sequence and transcriptome regulation of the pentose utilising yeast Sugiyamaella lignohabitans.</title>
        <authorList>
            <person name="Bellasio M."/>
            <person name="Peymann A."/>
            <person name="Valli M."/>
            <person name="Sipitzky M."/>
            <person name="Graf A."/>
            <person name="Sauer M."/>
            <person name="Marx H."/>
            <person name="Mattanovich D."/>
        </authorList>
    </citation>
    <scope>NUCLEOTIDE SEQUENCE [LARGE SCALE GENOMIC DNA]</scope>
    <source>
        <strain evidence="7 8">CBS 10342</strain>
    </source>
</reference>
<proteinExistence type="inferred from homology"/>
<dbReference type="OrthoDB" id="337581at2759"/>
<dbReference type="InterPro" id="IPR003021">
    <property type="entry name" value="Rad1_Rec1_Rad17"/>
</dbReference>
<dbReference type="RefSeq" id="XP_018736505.1">
    <property type="nucleotide sequence ID" value="XM_018882092.1"/>
</dbReference>
<gene>
    <name evidence="7" type="primary">RAD17</name>
    <name evidence="7" type="ORF">AWJ20_4984</name>
</gene>
<comment type="similarity">
    <text evidence="2">Belongs to the rad1 family.</text>
</comment>
<dbReference type="Proteomes" id="UP000189580">
    <property type="component" value="Chromosome d"/>
</dbReference>
<evidence type="ECO:0000256" key="6">
    <source>
        <dbReference type="SAM" id="MobiDB-lite"/>
    </source>
</evidence>
<dbReference type="EMBL" id="CP014502">
    <property type="protein sequence ID" value="ANB14028.1"/>
    <property type="molecule type" value="Genomic_DNA"/>
</dbReference>
<evidence type="ECO:0000256" key="1">
    <source>
        <dbReference type="ARBA" id="ARBA00004123"/>
    </source>
</evidence>
<dbReference type="PANTHER" id="PTHR10870">
    <property type="entry name" value="CELL CYCLE CHECKPOINT PROTEIN RAD1"/>
    <property type="match status" value="1"/>
</dbReference>
<dbReference type="PANTHER" id="PTHR10870:SF0">
    <property type="entry name" value="CELL CYCLE CHECKPOINT PROTEIN RAD1"/>
    <property type="match status" value="1"/>
</dbReference>
<keyword evidence="4" id="KW-0234">DNA repair</keyword>
<evidence type="ECO:0000313" key="7">
    <source>
        <dbReference type="EMBL" id="ANB14028.1"/>
    </source>
</evidence>
<dbReference type="GeneID" id="30037175"/>
<dbReference type="GO" id="GO:0000077">
    <property type="term" value="P:DNA damage checkpoint signaling"/>
    <property type="evidence" value="ECO:0007669"/>
    <property type="project" value="InterPro"/>
</dbReference>
<evidence type="ECO:0000256" key="4">
    <source>
        <dbReference type="ARBA" id="ARBA00023204"/>
    </source>
</evidence>
<dbReference type="GO" id="GO:0006281">
    <property type="term" value="P:DNA repair"/>
    <property type="evidence" value="ECO:0007669"/>
    <property type="project" value="UniProtKB-KW"/>
</dbReference>
<protein>
    <submittedName>
        <fullName evidence="7">Rad17p</fullName>
    </submittedName>
</protein>
<comment type="subcellular location">
    <subcellularLocation>
        <location evidence="1">Nucleus</location>
    </subcellularLocation>
</comment>